<organism evidence="3 4">
    <name type="scientific">Escallonia rubra</name>
    <dbReference type="NCBI Taxonomy" id="112253"/>
    <lineage>
        <taxon>Eukaryota</taxon>
        <taxon>Viridiplantae</taxon>
        <taxon>Streptophyta</taxon>
        <taxon>Embryophyta</taxon>
        <taxon>Tracheophyta</taxon>
        <taxon>Spermatophyta</taxon>
        <taxon>Magnoliopsida</taxon>
        <taxon>eudicotyledons</taxon>
        <taxon>Gunneridae</taxon>
        <taxon>Pentapetalae</taxon>
        <taxon>asterids</taxon>
        <taxon>campanulids</taxon>
        <taxon>Escalloniales</taxon>
        <taxon>Escalloniaceae</taxon>
        <taxon>Escallonia</taxon>
    </lineage>
</organism>
<reference evidence="3" key="1">
    <citation type="submission" date="2022-12" db="EMBL/GenBank/DDBJ databases">
        <title>Draft genome assemblies for two species of Escallonia (Escalloniales).</title>
        <authorList>
            <person name="Chanderbali A."/>
            <person name="Dervinis C."/>
            <person name="Anghel I."/>
            <person name="Soltis D."/>
            <person name="Soltis P."/>
            <person name="Zapata F."/>
        </authorList>
    </citation>
    <scope>NUCLEOTIDE SEQUENCE</scope>
    <source>
        <strain evidence="3">UCBG92.1500</strain>
        <tissue evidence="3">Leaf</tissue>
    </source>
</reference>
<accession>A0AA88QNU4</accession>
<dbReference type="Gene3D" id="3.30.160.60">
    <property type="entry name" value="Classic Zinc Finger"/>
    <property type="match status" value="1"/>
</dbReference>
<keyword evidence="4" id="KW-1185">Reference proteome</keyword>
<dbReference type="Proteomes" id="UP001187471">
    <property type="component" value="Unassembled WGS sequence"/>
</dbReference>
<sequence>MAKMDEEMITLHNVMSLELAIKRELEYRRKMEVLKRQHRSDHPLVSLEVPPPSQADRKRKEPAIVIQPSSSYQLFQNHPAGLACDACQLAFGTLFHLKQHCESLKHRGILFEQKKRGGAASNPFRCRLCNSWCSSGLTLGQHLNGTKHAALLQDFEAARQA</sequence>
<dbReference type="GO" id="GO:0008270">
    <property type="term" value="F:zinc ion binding"/>
    <property type="evidence" value="ECO:0007669"/>
    <property type="project" value="InterPro"/>
</dbReference>
<dbReference type="InterPro" id="IPR003604">
    <property type="entry name" value="Matrin/U1-like-C_Znf_C2H2"/>
</dbReference>
<dbReference type="InterPro" id="IPR013087">
    <property type="entry name" value="Znf_C2H2_type"/>
</dbReference>
<dbReference type="EMBL" id="JAVXUO010002416">
    <property type="protein sequence ID" value="KAK2973443.1"/>
    <property type="molecule type" value="Genomic_DNA"/>
</dbReference>
<feature type="region of interest" description="Disordered" evidence="1">
    <location>
        <begin position="40"/>
        <end position="60"/>
    </location>
</feature>
<dbReference type="SUPFAM" id="SSF57667">
    <property type="entry name" value="beta-beta-alpha zinc fingers"/>
    <property type="match status" value="1"/>
</dbReference>
<dbReference type="AlphaFoldDB" id="A0AA88QNU4"/>
<evidence type="ECO:0000313" key="3">
    <source>
        <dbReference type="EMBL" id="KAK2973443.1"/>
    </source>
</evidence>
<name>A0AA88QNU4_9ASTE</name>
<dbReference type="SMART" id="SM00355">
    <property type="entry name" value="ZnF_C2H2"/>
    <property type="match status" value="2"/>
</dbReference>
<dbReference type="GO" id="GO:0003676">
    <property type="term" value="F:nucleic acid binding"/>
    <property type="evidence" value="ECO:0007669"/>
    <property type="project" value="InterPro"/>
</dbReference>
<evidence type="ECO:0000256" key="1">
    <source>
        <dbReference type="SAM" id="MobiDB-lite"/>
    </source>
</evidence>
<feature type="domain" description="C2H2-type" evidence="2">
    <location>
        <begin position="84"/>
        <end position="106"/>
    </location>
</feature>
<evidence type="ECO:0000259" key="2">
    <source>
        <dbReference type="PROSITE" id="PS00028"/>
    </source>
</evidence>
<protein>
    <recommendedName>
        <fullName evidence="2">C2H2-type domain-containing protein</fullName>
    </recommendedName>
</protein>
<dbReference type="PROSITE" id="PS00028">
    <property type="entry name" value="ZINC_FINGER_C2H2_1"/>
    <property type="match status" value="1"/>
</dbReference>
<evidence type="ECO:0000313" key="4">
    <source>
        <dbReference type="Proteomes" id="UP001187471"/>
    </source>
</evidence>
<gene>
    <name evidence="3" type="ORF">RJ640_007944</name>
</gene>
<dbReference type="SMART" id="SM00451">
    <property type="entry name" value="ZnF_U1"/>
    <property type="match status" value="2"/>
</dbReference>
<dbReference type="InterPro" id="IPR036236">
    <property type="entry name" value="Znf_C2H2_sf"/>
</dbReference>
<proteinExistence type="predicted"/>
<comment type="caution">
    <text evidence="3">The sequence shown here is derived from an EMBL/GenBank/DDBJ whole genome shotgun (WGS) entry which is preliminary data.</text>
</comment>
<dbReference type="Pfam" id="PF12874">
    <property type="entry name" value="zf-met"/>
    <property type="match status" value="1"/>
</dbReference>